<accession>A0A1I3Z4C3</accession>
<feature type="region of interest" description="Disordered" evidence="1">
    <location>
        <begin position="1"/>
        <end position="20"/>
    </location>
</feature>
<evidence type="ECO:0000313" key="2">
    <source>
        <dbReference type="EMBL" id="SFK38922.1"/>
    </source>
</evidence>
<organism evidence="2 3">
    <name type="scientific">Desulfomicrobium apsheronum</name>
    <dbReference type="NCBI Taxonomy" id="52560"/>
    <lineage>
        <taxon>Bacteria</taxon>
        <taxon>Pseudomonadati</taxon>
        <taxon>Thermodesulfobacteriota</taxon>
        <taxon>Desulfovibrionia</taxon>
        <taxon>Desulfovibrionales</taxon>
        <taxon>Desulfomicrobiaceae</taxon>
        <taxon>Desulfomicrobium</taxon>
    </lineage>
</organism>
<reference evidence="3" key="1">
    <citation type="submission" date="2016-10" db="EMBL/GenBank/DDBJ databases">
        <authorList>
            <person name="Varghese N."/>
            <person name="Submissions S."/>
        </authorList>
    </citation>
    <scope>NUCLEOTIDE SEQUENCE [LARGE SCALE GENOMIC DNA]</scope>
    <source>
        <strain evidence="3">DSM 5918</strain>
    </source>
</reference>
<dbReference type="STRING" id="52560.SAMN04488082_12243"/>
<dbReference type="Proteomes" id="UP000198635">
    <property type="component" value="Unassembled WGS sequence"/>
</dbReference>
<protein>
    <submittedName>
        <fullName evidence="2">Uncharacterized protein</fullName>
    </submittedName>
</protein>
<gene>
    <name evidence="2" type="ORF">SAMN04488082_12243</name>
</gene>
<keyword evidence="3" id="KW-1185">Reference proteome</keyword>
<evidence type="ECO:0000313" key="3">
    <source>
        <dbReference type="Proteomes" id="UP000198635"/>
    </source>
</evidence>
<dbReference type="EMBL" id="FORX01000022">
    <property type="protein sequence ID" value="SFK38922.1"/>
    <property type="molecule type" value="Genomic_DNA"/>
</dbReference>
<sequence>MPGSVRQSKQPDRTNKARRGTAVRFSGEEDLFFLVWMETRANKARCGTAARCHCGLIWCVLGVKKTCFLGLAGEAGLVGPVRPLRNSLAGLVRRNRCVQGVKAEQDERQRFRQRCLARSDSRSNLTGPTRPAAVLWYFFRGKKTRFSWFGWRVGPTKPAAVLRRVITLCHPRAGGDPSFIFPGRYSFAGRSVGCRRPGR</sequence>
<name>A0A1I3Z4C3_9BACT</name>
<evidence type="ECO:0000256" key="1">
    <source>
        <dbReference type="SAM" id="MobiDB-lite"/>
    </source>
</evidence>
<proteinExistence type="predicted"/>
<dbReference type="AlphaFoldDB" id="A0A1I3Z4C3"/>